<reference evidence="3" key="1">
    <citation type="journal article" date="2019" name="Int. J. Syst. Evol. Microbiol.">
        <title>The Global Catalogue of Microorganisms (GCM) 10K type strain sequencing project: providing services to taxonomists for standard genome sequencing and annotation.</title>
        <authorList>
            <consortium name="The Broad Institute Genomics Platform"/>
            <consortium name="The Broad Institute Genome Sequencing Center for Infectious Disease"/>
            <person name="Wu L."/>
            <person name="Ma J."/>
        </authorList>
    </citation>
    <scope>NUCLEOTIDE SEQUENCE [LARGE SCALE GENOMIC DNA]</scope>
    <source>
        <strain evidence="3">KCTC 23917</strain>
    </source>
</reference>
<feature type="domain" description="AB hydrolase-1" evidence="1">
    <location>
        <begin position="57"/>
        <end position="298"/>
    </location>
</feature>
<dbReference type="InterPro" id="IPR051411">
    <property type="entry name" value="Polyketide_trans_af380"/>
</dbReference>
<dbReference type="PANTHER" id="PTHR47751">
    <property type="entry name" value="SUPERFAMILY HYDROLASE, PUTATIVE (AFU_ORTHOLOGUE AFUA_2G16580)-RELATED"/>
    <property type="match status" value="1"/>
</dbReference>
<keyword evidence="2" id="KW-0378">Hydrolase</keyword>
<proteinExistence type="predicted"/>
<evidence type="ECO:0000259" key="1">
    <source>
        <dbReference type="Pfam" id="PF12697"/>
    </source>
</evidence>
<evidence type="ECO:0000313" key="3">
    <source>
        <dbReference type="Proteomes" id="UP000653343"/>
    </source>
</evidence>
<gene>
    <name evidence="2" type="ORF">GCM10010946_04730</name>
</gene>
<dbReference type="PANTHER" id="PTHR47751:SF1">
    <property type="entry name" value="SUPERFAMILY HYDROLASE, PUTATIVE (AFU_ORTHOLOGUE AFUA_2G16580)-RELATED"/>
    <property type="match status" value="1"/>
</dbReference>
<dbReference type="Pfam" id="PF12697">
    <property type="entry name" value="Abhydrolase_6"/>
    <property type="match status" value="1"/>
</dbReference>
<dbReference type="RefSeq" id="WP_189355394.1">
    <property type="nucleotide sequence ID" value="NZ_BMYU01000001.1"/>
</dbReference>
<dbReference type="InterPro" id="IPR000073">
    <property type="entry name" value="AB_hydrolase_1"/>
</dbReference>
<dbReference type="Gene3D" id="1.10.10.800">
    <property type="match status" value="1"/>
</dbReference>
<name>A0ABQ2XT12_9BURK</name>
<sequence>MNTHTVKTVEFQNLGWMSAGHLYLPPDFDPARQYAAIVSTHPIGSCKEQTSGSVYGAALARAGMIVLAFDASFQGESGGAPRWLEDPALRVSDIRFAVDYLQSLSYVDAQRIGAIGICGGGGYTIQAAMTDHRIRALASITGVNFGRLMREGFSQFQPLAALQAIAQQRSAEAAGADRLEQDLLPASPQAAQQAGIQDVDVLQATEYYKTPRGQAANGQTRNLMSFNGAAVAWDAFQFAEQFLTQPLLVVAGDQPGGFGAYRDAHEIYGRAASRDKQLLIVPDCSHYDLYDQPEAVAQVLEQMLPFFRRHLAAESAR</sequence>
<dbReference type="SUPFAM" id="SSF53474">
    <property type="entry name" value="alpha/beta-Hydrolases"/>
    <property type="match status" value="1"/>
</dbReference>
<keyword evidence="3" id="KW-1185">Reference proteome</keyword>
<evidence type="ECO:0000313" key="2">
    <source>
        <dbReference type="EMBL" id="GGX30694.1"/>
    </source>
</evidence>
<dbReference type="EMBL" id="BMYU01000001">
    <property type="protein sequence ID" value="GGX30694.1"/>
    <property type="molecule type" value="Genomic_DNA"/>
</dbReference>
<protein>
    <submittedName>
        <fullName evidence="2">Alpha/beta hydrolase</fullName>
    </submittedName>
</protein>
<dbReference type="Gene3D" id="3.40.50.1820">
    <property type="entry name" value="alpha/beta hydrolase"/>
    <property type="match status" value="1"/>
</dbReference>
<accession>A0ABQ2XT12</accession>
<dbReference type="Proteomes" id="UP000653343">
    <property type="component" value="Unassembled WGS sequence"/>
</dbReference>
<comment type="caution">
    <text evidence="2">The sequence shown here is derived from an EMBL/GenBank/DDBJ whole genome shotgun (WGS) entry which is preliminary data.</text>
</comment>
<organism evidence="2 3">
    <name type="scientific">Undibacterium squillarum</name>
    <dbReference type="NCBI Taxonomy" id="1131567"/>
    <lineage>
        <taxon>Bacteria</taxon>
        <taxon>Pseudomonadati</taxon>
        <taxon>Pseudomonadota</taxon>
        <taxon>Betaproteobacteria</taxon>
        <taxon>Burkholderiales</taxon>
        <taxon>Oxalobacteraceae</taxon>
        <taxon>Undibacterium</taxon>
    </lineage>
</organism>
<dbReference type="InterPro" id="IPR029058">
    <property type="entry name" value="AB_hydrolase_fold"/>
</dbReference>
<dbReference type="GO" id="GO:0016787">
    <property type="term" value="F:hydrolase activity"/>
    <property type="evidence" value="ECO:0007669"/>
    <property type="project" value="UniProtKB-KW"/>
</dbReference>